<dbReference type="CDD" id="cd02576">
    <property type="entry name" value="PseudoU_synth_ScPUS7"/>
    <property type="match status" value="1"/>
</dbReference>
<sequence>MEEDPDQQPSTKKIKLNDGSSATPSTIRVDDNEKKPTLPPTSKNAASDSLLTESQVGITAWMNPDMPGFKGILKHRYTDFLVNEIDMDGRVMHLTSLKAPSSVSEKDQDEPAKAARDDGKLLEDLGALVSAQDVELVKTMLQAGKGVSEGVTLQPESDKAKRTKIHRVFSTYLSGIVSTNTVGVDEIRVEWGTSNRDNRGRGSSNKRKKLSWDELGGSFCHFLMFKENRETVQALESISKMAKIQSKKMTFAGTKDKRGITVQRVAAQFVNAETLAGLNKTLRGIQLGDFQHKQHGLKLGSLQGNQFELVLREASGTREDIEKTLNALKASGFINYYGMQRFGTQSVSTHSIGVKLLKSDWQGAVDLVLMPRESDSPDILKARQTWKDTQSPREALKLFPKWNTAERAILEAFNSRKSNKDCAGAMANIPRHLRQMYVHAYQSYVWNRVVSARIQKLGRAVVLGDLVSVPSSTTTSTSADGIILPATSTTEEETDIQVIPEDEVFEPTARPDTIKTINTEVEASQYQITDIVIPQPGYDVKYPPNMLDTYKEIMNEDGLDPLNMKRSIYDYSLPGSYRKMVGAVKDFEWRIVQYSHADASLTLTDLDRLKGLKDLKIESGDKMAVILKFCLDSSTYATMALREVLKTSTTPSFQAGLSSA</sequence>
<dbReference type="GO" id="GO:0001522">
    <property type="term" value="P:pseudouridine synthesis"/>
    <property type="evidence" value="ECO:0007669"/>
    <property type="project" value="InterPro"/>
</dbReference>
<dbReference type="Pfam" id="PF01142">
    <property type="entry name" value="TruD"/>
    <property type="match status" value="1"/>
</dbReference>
<comment type="similarity">
    <text evidence="1">Belongs to the pseudouridine synthase TruD family.</text>
</comment>
<keyword evidence="7" id="KW-1185">Reference proteome</keyword>
<comment type="caution">
    <text evidence="6">The sequence shown here is derived from an EMBL/GenBank/DDBJ whole genome shotgun (WGS) entry which is preliminary data.</text>
</comment>
<reference evidence="6 7" key="1">
    <citation type="journal article" date="2019" name="Sci. Rep.">
        <title>Comparative genomics of chytrid fungi reveal insights into the obligate biotrophic and pathogenic lifestyle of Synchytrium endobioticum.</title>
        <authorList>
            <person name="van de Vossenberg B.T.L.H."/>
            <person name="Warris S."/>
            <person name="Nguyen H.D.T."/>
            <person name="van Gent-Pelzer M.P.E."/>
            <person name="Joly D.L."/>
            <person name="van de Geest H.C."/>
            <person name="Bonants P.J.M."/>
            <person name="Smith D.S."/>
            <person name="Levesque C.A."/>
            <person name="van der Lee T.A.J."/>
        </authorList>
    </citation>
    <scope>NUCLEOTIDE SEQUENCE [LARGE SCALE GENOMIC DNA]</scope>
    <source>
        <strain evidence="6 7">JEL517</strain>
    </source>
</reference>
<dbReference type="GO" id="GO:0009982">
    <property type="term" value="F:pseudouridine synthase activity"/>
    <property type="evidence" value="ECO:0007669"/>
    <property type="project" value="InterPro"/>
</dbReference>
<dbReference type="STRING" id="1806994.A0A507CB59"/>
<dbReference type="Gene3D" id="3.30.2350.20">
    <property type="entry name" value="TruD, catalytic domain"/>
    <property type="match status" value="2"/>
</dbReference>
<dbReference type="PROSITE" id="PS50984">
    <property type="entry name" value="TRUD"/>
    <property type="match status" value="1"/>
</dbReference>
<dbReference type="GO" id="GO:0008033">
    <property type="term" value="P:tRNA processing"/>
    <property type="evidence" value="ECO:0007669"/>
    <property type="project" value="UniProtKB-KW"/>
</dbReference>
<dbReference type="PANTHER" id="PTHR13326:SF21">
    <property type="entry name" value="PSEUDOURIDYLATE SYNTHASE PUS7L"/>
    <property type="match status" value="1"/>
</dbReference>
<proteinExistence type="inferred from homology"/>
<evidence type="ECO:0000313" key="6">
    <source>
        <dbReference type="EMBL" id="TPX36701.1"/>
    </source>
</evidence>
<evidence type="ECO:0000313" key="7">
    <source>
        <dbReference type="Proteomes" id="UP000319731"/>
    </source>
</evidence>
<dbReference type="PROSITE" id="PS01268">
    <property type="entry name" value="UPF0024"/>
    <property type="match status" value="1"/>
</dbReference>
<evidence type="ECO:0000256" key="3">
    <source>
        <dbReference type="ARBA" id="ARBA00023235"/>
    </source>
</evidence>
<dbReference type="InterPro" id="IPR001656">
    <property type="entry name" value="PsdUridine_synth_TruD"/>
</dbReference>
<dbReference type="PANTHER" id="PTHR13326">
    <property type="entry name" value="TRNA PSEUDOURIDINE SYNTHASE D"/>
    <property type="match status" value="1"/>
</dbReference>
<keyword evidence="3" id="KW-0413">Isomerase</keyword>
<dbReference type="RefSeq" id="XP_031026915.1">
    <property type="nucleotide sequence ID" value="XM_031167151.1"/>
</dbReference>
<evidence type="ECO:0000259" key="5">
    <source>
        <dbReference type="PROSITE" id="PS50984"/>
    </source>
</evidence>
<evidence type="ECO:0000256" key="2">
    <source>
        <dbReference type="ARBA" id="ARBA00022694"/>
    </source>
</evidence>
<dbReference type="InterPro" id="IPR020103">
    <property type="entry name" value="PsdUridine_synth_cat_dom_sf"/>
</dbReference>
<dbReference type="EMBL" id="QEAO01000004">
    <property type="protein sequence ID" value="TPX36701.1"/>
    <property type="molecule type" value="Genomic_DNA"/>
</dbReference>
<dbReference type="GO" id="GO:0003723">
    <property type="term" value="F:RNA binding"/>
    <property type="evidence" value="ECO:0007669"/>
    <property type="project" value="InterPro"/>
</dbReference>
<dbReference type="NCBIfam" id="TIGR00094">
    <property type="entry name" value="tRNA_TruD_broad"/>
    <property type="match status" value="1"/>
</dbReference>
<dbReference type="GO" id="GO:0005634">
    <property type="term" value="C:nucleus"/>
    <property type="evidence" value="ECO:0007669"/>
    <property type="project" value="TreeGrafter"/>
</dbReference>
<organism evidence="6 7">
    <name type="scientific">Synchytrium microbalum</name>
    <dbReference type="NCBI Taxonomy" id="1806994"/>
    <lineage>
        <taxon>Eukaryota</taxon>
        <taxon>Fungi</taxon>
        <taxon>Fungi incertae sedis</taxon>
        <taxon>Chytridiomycota</taxon>
        <taxon>Chytridiomycota incertae sedis</taxon>
        <taxon>Chytridiomycetes</taxon>
        <taxon>Synchytriales</taxon>
        <taxon>Synchytriaceae</taxon>
        <taxon>Synchytrium</taxon>
    </lineage>
</organism>
<feature type="region of interest" description="Disordered" evidence="4">
    <location>
        <begin position="1"/>
        <end position="50"/>
    </location>
</feature>
<dbReference type="AlphaFoldDB" id="A0A507CB59"/>
<keyword evidence="2" id="KW-0819">tRNA processing</keyword>
<dbReference type="GeneID" id="42002448"/>
<name>A0A507CB59_9FUNG</name>
<protein>
    <recommendedName>
        <fullName evidence="5">TRUD domain-containing protein</fullName>
    </recommendedName>
</protein>
<feature type="compositionally biased region" description="Polar residues" evidence="4">
    <location>
        <begin position="40"/>
        <end position="50"/>
    </location>
</feature>
<dbReference type="Proteomes" id="UP000319731">
    <property type="component" value="Unassembled WGS sequence"/>
</dbReference>
<evidence type="ECO:0000256" key="4">
    <source>
        <dbReference type="SAM" id="MobiDB-lite"/>
    </source>
</evidence>
<dbReference type="InterPro" id="IPR011760">
    <property type="entry name" value="PsdUridine_synth_TruD_insert"/>
</dbReference>
<feature type="domain" description="TRUD" evidence="5">
    <location>
        <begin position="332"/>
        <end position="583"/>
    </location>
</feature>
<dbReference type="OrthoDB" id="447290at2759"/>
<gene>
    <name evidence="6" type="ORF">SmJEL517_g01223</name>
</gene>
<accession>A0A507CB59</accession>
<dbReference type="SUPFAM" id="SSF55120">
    <property type="entry name" value="Pseudouridine synthase"/>
    <property type="match status" value="1"/>
</dbReference>
<evidence type="ECO:0000256" key="1">
    <source>
        <dbReference type="ARBA" id="ARBA00007953"/>
    </source>
</evidence>
<dbReference type="InterPro" id="IPR042214">
    <property type="entry name" value="TruD_catalytic"/>
</dbReference>
<dbReference type="InterPro" id="IPR020119">
    <property type="entry name" value="PsdUridine_synth_TruD_CS"/>
</dbReference>
<dbReference type="PIRSF" id="PIRSF037016">
    <property type="entry name" value="Pseudouridin_synth_euk_prd"/>
    <property type="match status" value="1"/>
</dbReference>